<sequence length="57" mass="6479">MRAAKTARRSRPVSEEEYLQLCDCRCTRVRGTHPAGVCGSAEEWAAQARNRKESRSR</sequence>
<dbReference type="Proteomes" id="UP000199025">
    <property type="component" value="Unassembled WGS sequence"/>
</dbReference>
<evidence type="ECO:0000313" key="2">
    <source>
        <dbReference type="Proteomes" id="UP000199025"/>
    </source>
</evidence>
<dbReference type="EMBL" id="FORP01000008">
    <property type="protein sequence ID" value="SFJ76799.1"/>
    <property type="molecule type" value="Genomic_DNA"/>
</dbReference>
<evidence type="ECO:0000313" key="1">
    <source>
        <dbReference type="EMBL" id="SFJ76799.1"/>
    </source>
</evidence>
<organism evidence="1 2">
    <name type="scientific">Amycolatopsis sacchari</name>
    <dbReference type="NCBI Taxonomy" id="115433"/>
    <lineage>
        <taxon>Bacteria</taxon>
        <taxon>Bacillati</taxon>
        <taxon>Actinomycetota</taxon>
        <taxon>Actinomycetes</taxon>
        <taxon>Pseudonocardiales</taxon>
        <taxon>Pseudonocardiaceae</taxon>
        <taxon>Amycolatopsis</taxon>
    </lineage>
</organism>
<accession>A0A1I3U2N5</accession>
<reference evidence="1 2" key="1">
    <citation type="submission" date="2016-10" db="EMBL/GenBank/DDBJ databases">
        <authorList>
            <person name="de Groot N.N."/>
        </authorList>
    </citation>
    <scope>NUCLEOTIDE SEQUENCE [LARGE SCALE GENOMIC DNA]</scope>
    <source>
        <strain evidence="1 2">DSM 44468</strain>
    </source>
</reference>
<gene>
    <name evidence="1" type="ORF">SAMN05421835_108193</name>
</gene>
<dbReference type="RefSeq" id="WP_177228726.1">
    <property type="nucleotide sequence ID" value="NZ_FORP01000008.1"/>
</dbReference>
<protein>
    <submittedName>
        <fullName evidence="1">Uncharacterized protein</fullName>
    </submittedName>
</protein>
<dbReference type="STRING" id="115433.SAMN05421835_108193"/>
<name>A0A1I3U2N5_9PSEU</name>
<dbReference type="AlphaFoldDB" id="A0A1I3U2N5"/>
<proteinExistence type="predicted"/>
<keyword evidence="2" id="KW-1185">Reference proteome</keyword>